<dbReference type="EMBL" id="CP107006">
    <property type="protein sequence ID" value="UYQ91174.1"/>
    <property type="molecule type" value="Genomic_DNA"/>
</dbReference>
<dbReference type="RefSeq" id="WP_264279651.1">
    <property type="nucleotide sequence ID" value="NZ_CP107006.1"/>
</dbReference>
<evidence type="ECO:0000313" key="2">
    <source>
        <dbReference type="Proteomes" id="UP001162741"/>
    </source>
</evidence>
<protein>
    <submittedName>
        <fullName evidence="1">Error-prone repair protein ImuA</fullName>
    </submittedName>
</protein>
<accession>A0ABY6IUX9</accession>
<dbReference type="Proteomes" id="UP001162741">
    <property type="component" value="Chromosome"/>
</dbReference>
<dbReference type="SUPFAM" id="SSF52540">
    <property type="entry name" value="P-loop containing nucleoside triphosphate hydrolases"/>
    <property type="match status" value="1"/>
</dbReference>
<gene>
    <name evidence="1" type="ORF">MKQ68_13850</name>
</gene>
<name>A0ABY6IUX9_9BACT</name>
<reference evidence="1" key="1">
    <citation type="submission" date="2022-10" db="EMBL/GenBank/DDBJ databases">
        <title>Chitinophaga sp. nov., isolated from soil.</title>
        <authorList>
            <person name="Jeon C.O."/>
        </authorList>
    </citation>
    <scope>NUCLEOTIDE SEQUENCE</scope>
    <source>
        <strain evidence="1">R8</strain>
    </source>
</reference>
<dbReference type="InterPro" id="IPR017026">
    <property type="entry name" value="ImuA"/>
</dbReference>
<evidence type="ECO:0000313" key="1">
    <source>
        <dbReference type="EMBL" id="UYQ91174.1"/>
    </source>
</evidence>
<dbReference type="InterPro" id="IPR027417">
    <property type="entry name" value="P-loop_NTPase"/>
</dbReference>
<organism evidence="1 2">
    <name type="scientific">Chitinophaga horti</name>
    <dbReference type="NCBI Taxonomy" id="2920382"/>
    <lineage>
        <taxon>Bacteria</taxon>
        <taxon>Pseudomonadati</taxon>
        <taxon>Bacteroidota</taxon>
        <taxon>Chitinophagia</taxon>
        <taxon>Chitinophagales</taxon>
        <taxon>Chitinophagaceae</taxon>
        <taxon>Chitinophaga</taxon>
    </lineage>
</organism>
<keyword evidence="2" id="KW-1185">Reference proteome</keyword>
<dbReference type="Gene3D" id="3.40.50.300">
    <property type="entry name" value="P-loop containing nucleotide triphosphate hydrolases"/>
    <property type="match status" value="1"/>
</dbReference>
<dbReference type="PIRSF" id="PIRSF034285">
    <property type="entry name" value="UCP034285"/>
    <property type="match status" value="1"/>
</dbReference>
<proteinExistence type="predicted"/>
<sequence>MPSAKADIIAQLRRDLLPLQGLKPKLSNPSLNFGLGPMKFAFPNATFPVGAVHELVSYSQEGAAATNGFMAGLLSLLMKQHGVILWIGAAGTLYPPALKTFGIEADKVIFVQARQDKELLWAMEEALRCEGLAAVVGEVGALSFKASRRLQLAVENSNVTGFVVLRNPRHMSTTACVTRWVIEPLPSLQDDEMPGVGFPRWKVSLMKVRNGKPGVWEMEWVAGRFRHLHVKPVISRQPQKQTG</sequence>